<feature type="transmembrane region" description="Helical" evidence="1">
    <location>
        <begin position="77"/>
        <end position="97"/>
    </location>
</feature>
<accession>A0A453QYY3</accession>
<proteinExistence type="predicted"/>
<sequence>MYRHFRTSVLIVGLGAWESTSNNTSVYSDGLLAMTWKERNWYMAQLSTHAYFLFRSSRKIYTCLVRREQMAIASVFFGRRLSLLLLNCAILCLFLVCHRKNWSFFEETEYEVLFFRKQSTCTRGNYTS</sequence>
<reference evidence="2" key="3">
    <citation type="journal article" date="2017" name="Nature">
        <title>Genome sequence of the progenitor of the wheat D genome Aegilops tauschii.</title>
        <authorList>
            <person name="Luo M.C."/>
            <person name="Gu Y.Q."/>
            <person name="Puiu D."/>
            <person name="Wang H."/>
            <person name="Twardziok S.O."/>
            <person name="Deal K.R."/>
            <person name="Huo N."/>
            <person name="Zhu T."/>
            <person name="Wang L."/>
            <person name="Wang Y."/>
            <person name="McGuire P.E."/>
            <person name="Liu S."/>
            <person name="Long H."/>
            <person name="Ramasamy R.K."/>
            <person name="Rodriguez J.C."/>
            <person name="Van S.L."/>
            <person name="Yuan L."/>
            <person name="Wang Z."/>
            <person name="Xia Z."/>
            <person name="Xiao L."/>
            <person name="Anderson O.D."/>
            <person name="Ouyang S."/>
            <person name="Liang Y."/>
            <person name="Zimin A.V."/>
            <person name="Pertea G."/>
            <person name="Qi P."/>
            <person name="Bennetzen J.L."/>
            <person name="Dai X."/>
            <person name="Dawson M.W."/>
            <person name="Muller H.G."/>
            <person name="Kugler K."/>
            <person name="Rivarola-Duarte L."/>
            <person name="Spannagl M."/>
            <person name="Mayer K.F.X."/>
            <person name="Lu F.H."/>
            <person name="Bevan M.W."/>
            <person name="Leroy P."/>
            <person name="Li P."/>
            <person name="You F.M."/>
            <person name="Sun Q."/>
            <person name="Liu Z."/>
            <person name="Lyons E."/>
            <person name="Wicker T."/>
            <person name="Salzberg S.L."/>
            <person name="Devos K.M."/>
            <person name="Dvorak J."/>
        </authorList>
    </citation>
    <scope>NUCLEOTIDE SEQUENCE [LARGE SCALE GENOMIC DNA]</scope>
    <source>
        <strain evidence="2">cv. AL8/78</strain>
    </source>
</reference>
<evidence type="ECO:0000313" key="2">
    <source>
        <dbReference type="EnsemblPlants" id="AET7Gv20380700.9"/>
    </source>
</evidence>
<dbReference type="Gramene" id="AET7Gv20380700.9">
    <property type="protein sequence ID" value="AET7Gv20380700.9"/>
    <property type="gene ID" value="AET7Gv20380700"/>
</dbReference>
<keyword evidence="1" id="KW-1133">Transmembrane helix</keyword>
<keyword evidence="1" id="KW-0472">Membrane</keyword>
<protein>
    <submittedName>
        <fullName evidence="2">Uncharacterized protein</fullName>
    </submittedName>
</protein>
<dbReference type="EnsemblPlants" id="AET7Gv20380700.9">
    <property type="protein sequence ID" value="AET7Gv20380700.9"/>
    <property type="gene ID" value="AET7Gv20380700"/>
</dbReference>
<evidence type="ECO:0000313" key="3">
    <source>
        <dbReference type="Proteomes" id="UP000015105"/>
    </source>
</evidence>
<dbReference type="AlphaFoldDB" id="A0A453QYY3"/>
<keyword evidence="3" id="KW-1185">Reference proteome</keyword>
<name>A0A453QYY3_AEGTS</name>
<dbReference type="Proteomes" id="UP000015105">
    <property type="component" value="Chromosome 7D"/>
</dbReference>
<reference evidence="3" key="1">
    <citation type="journal article" date="2014" name="Science">
        <title>Ancient hybridizations among the ancestral genomes of bread wheat.</title>
        <authorList>
            <consortium name="International Wheat Genome Sequencing Consortium,"/>
            <person name="Marcussen T."/>
            <person name="Sandve S.R."/>
            <person name="Heier L."/>
            <person name="Spannagl M."/>
            <person name="Pfeifer M."/>
            <person name="Jakobsen K.S."/>
            <person name="Wulff B.B."/>
            <person name="Steuernagel B."/>
            <person name="Mayer K.F."/>
            <person name="Olsen O.A."/>
        </authorList>
    </citation>
    <scope>NUCLEOTIDE SEQUENCE [LARGE SCALE GENOMIC DNA]</scope>
    <source>
        <strain evidence="3">cv. AL8/78</strain>
    </source>
</reference>
<reference evidence="2" key="5">
    <citation type="journal article" date="2021" name="G3 (Bethesda)">
        <title>Aegilops tauschii genome assembly Aet v5.0 features greater sequence contiguity and improved annotation.</title>
        <authorList>
            <person name="Wang L."/>
            <person name="Zhu T."/>
            <person name="Rodriguez J.C."/>
            <person name="Deal K.R."/>
            <person name="Dubcovsky J."/>
            <person name="McGuire P.E."/>
            <person name="Lux T."/>
            <person name="Spannagl M."/>
            <person name="Mayer K.F.X."/>
            <person name="Baldrich P."/>
            <person name="Meyers B.C."/>
            <person name="Huo N."/>
            <person name="Gu Y.Q."/>
            <person name="Zhou H."/>
            <person name="Devos K.M."/>
            <person name="Bennetzen J.L."/>
            <person name="Unver T."/>
            <person name="Budak H."/>
            <person name="Gulick P.J."/>
            <person name="Galiba G."/>
            <person name="Kalapos B."/>
            <person name="Nelson D.R."/>
            <person name="Li P."/>
            <person name="You F.M."/>
            <person name="Luo M.C."/>
            <person name="Dvorak J."/>
        </authorList>
    </citation>
    <scope>NUCLEOTIDE SEQUENCE [LARGE SCALE GENOMIC DNA]</scope>
    <source>
        <strain evidence="2">cv. AL8/78</strain>
    </source>
</reference>
<evidence type="ECO:0000256" key="1">
    <source>
        <dbReference type="SAM" id="Phobius"/>
    </source>
</evidence>
<reference evidence="2" key="4">
    <citation type="submission" date="2019-03" db="UniProtKB">
        <authorList>
            <consortium name="EnsemblPlants"/>
        </authorList>
    </citation>
    <scope>IDENTIFICATION</scope>
</reference>
<organism evidence="2 3">
    <name type="scientific">Aegilops tauschii subsp. strangulata</name>
    <name type="common">Goatgrass</name>
    <dbReference type="NCBI Taxonomy" id="200361"/>
    <lineage>
        <taxon>Eukaryota</taxon>
        <taxon>Viridiplantae</taxon>
        <taxon>Streptophyta</taxon>
        <taxon>Embryophyta</taxon>
        <taxon>Tracheophyta</taxon>
        <taxon>Spermatophyta</taxon>
        <taxon>Magnoliopsida</taxon>
        <taxon>Liliopsida</taxon>
        <taxon>Poales</taxon>
        <taxon>Poaceae</taxon>
        <taxon>BOP clade</taxon>
        <taxon>Pooideae</taxon>
        <taxon>Triticodae</taxon>
        <taxon>Triticeae</taxon>
        <taxon>Triticinae</taxon>
        <taxon>Aegilops</taxon>
    </lineage>
</organism>
<keyword evidence="1" id="KW-0812">Transmembrane</keyword>
<reference evidence="3" key="2">
    <citation type="journal article" date="2017" name="Nat. Plants">
        <title>The Aegilops tauschii genome reveals multiple impacts of transposons.</title>
        <authorList>
            <person name="Zhao G."/>
            <person name="Zou C."/>
            <person name="Li K."/>
            <person name="Wang K."/>
            <person name="Li T."/>
            <person name="Gao L."/>
            <person name="Zhang X."/>
            <person name="Wang H."/>
            <person name="Yang Z."/>
            <person name="Liu X."/>
            <person name="Jiang W."/>
            <person name="Mao L."/>
            <person name="Kong X."/>
            <person name="Jiao Y."/>
            <person name="Jia J."/>
        </authorList>
    </citation>
    <scope>NUCLEOTIDE SEQUENCE [LARGE SCALE GENOMIC DNA]</scope>
    <source>
        <strain evidence="3">cv. AL8/78</strain>
    </source>
</reference>